<evidence type="ECO:0000313" key="1">
    <source>
        <dbReference type="EMBL" id="KHE93634.1"/>
    </source>
</evidence>
<name>A0A0B0EM01_9BACT</name>
<comment type="caution">
    <text evidence="1">The sequence shown here is derived from an EMBL/GenBank/DDBJ whole genome shotgun (WGS) entry which is preliminary data.</text>
</comment>
<organism evidence="1 2">
    <name type="scientific">Candidatus Scalindua brodae</name>
    <dbReference type="NCBI Taxonomy" id="237368"/>
    <lineage>
        <taxon>Bacteria</taxon>
        <taxon>Pseudomonadati</taxon>
        <taxon>Planctomycetota</taxon>
        <taxon>Candidatus Brocadiia</taxon>
        <taxon>Candidatus Brocadiales</taxon>
        <taxon>Candidatus Scalinduaceae</taxon>
        <taxon>Candidatus Scalindua</taxon>
    </lineage>
</organism>
<evidence type="ECO:0008006" key="3">
    <source>
        <dbReference type="Google" id="ProtNLM"/>
    </source>
</evidence>
<protein>
    <recommendedName>
        <fullName evidence="3">PAS domain-containing protein</fullName>
    </recommendedName>
</protein>
<proteinExistence type="predicted"/>
<accession>A0A0B0EM01</accession>
<dbReference type="InterPro" id="IPR035965">
    <property type="entry name" value="PAS-like_dom_sf"/>
</dbReference>
<dbReference type="EMBL" id="JRYO01000045">
    <property type="protein sequence ID" value="KHE93634.1"/>
    <property type="molecule type" value="Genomic_DNA"/>
</dbReference>
<sequence length="83" mass="9389">MKKAAIQFAILDHSPIGQFVLRNDLVVIFWNKCLEDWSGISRDRIVGTDLITHFPHLGSGKYVKSIKKSIPFQPAHYILIPAS</sequence>
<dbReference type="AlphaFoldDB" id="A0A0B0EM01"/>
<gene>
    <name evidence="1" type="ORF">SCABRO_00608</name>
</gene>
<dbReference type="Gene3D" id="3.30.450.20">
    <property type="entry name" value="PAS domain"/>
    <property type="match status" value="1"/>
</dbReference>
<reference evidence="1 2" key="1">
    <citation type="submission" date="2014-10" db="EMBL/GenBank/DDBJ databases">
        <title>Draft genome of anammox bacterium scalindua brodae, obtained using differential coverage binning of sequence data from two enrichment reactors.</title>
        <authorList>
            <person name="Speth D.R."/>
            <person name="Russ L."/>
            <person name="Kartal B."/>
            <person name="Op den Camp H.J."/>
            <person name="Dutilh B.E."/>
            <person name="Jetten M.S."/>
        </authorList>
    </citation>
    <scope>NUCLEOTIDE SEQUENCE [LARGE SCALE GENOMIC DNA]</scope>
    <source>
        <strain evidence="1">RU1</strain>
    </source>
</reference>
<dbReference type="eggNOG" id="COG4251">
    <property type="taxonomic scope" value="Bacteria"/>
</dbReference>
<dbReference type="SUPFAM" id="SSF55785">
    <property type="entry name" value="PYP-like sensor domain (PAS domain)"/>
    <property type="match status" value="1"/>
</dbReference>
<evidence type="ECO:0000313" key="2">
    <source>
        <dbReference type="Proteomes" id="UP000030652"/>
    </source>
</evidence>
<dbReference type="Proteomes" id="UP000030652">
    <property type="component" value="Unassembled WGS sequence"/>
</dbReference>